<evidence type="ECO:0000313" key="2">
    <source>
        <dbReference type="EMBL" id="KAL1796895.1"/>
    </source>
</evidence>
<gene>
    <name evidence="2" type="ORF">ACET3X_005435</name>
</gene>
<evidence type="ECO:0000313" key="3">
    <source>
        <dbReference type="Proteomes" id="UP001578633"/>
    </source>
</evidence>
<dbReference type="GeneID" id="96085757"/>
<comment type="caution">
    <text evidence="2">The sequence shown here is derived from an EMBL/GenBank/DDBJ whole genome shotgun (WGS) entry which is preliminary data.</text>
</comment>
<dbReference type="EMBL" id="JBHGVX010000004">
    <property type="protein sequence ID" value="KAL1796895.1"/>
    <property type="molecule type" value="Genomic_DNA"/>
</dbReference>
<evidence type="ECO:0000256" key="1">
    <source>
        <dbReference type="SAM" id="MobiDB-lite"/>
    </source>
</evidence>
<organism evidence="2 3">
    <name type="scientific">Alternaria dauci</name>
    <dbReference type="NCBI Taxonomy" id="48095"/>
    <lineage>
        <taxon>Eukaryota</taxon>
        <taxon>Fungi</taxon>
        <taxon>Dikarya</taxon>
        <taxon>Ascomycota</taxon>
        <taxon>Pezizomycotina</taxon>
        <taxon>Dothideomycetes</taxon>
        <taxon>Pleosporomycetidae</taxon>
        <taxon>Pleosporales</taxon>
        <taxon>Pleosporineae</taxon>
        <taxon>Pleosporaceae</taxon>
        <taxon>Alternaria</taxon>
        <taxon>Alternaria sect. Porri</taxon>
    </lineage>
</organism>
<dbReference type="RefSeq" id="XP_069307479.1">
    <property type="nucleotide sequence ID" value="XM_069451640.1"/>
</dbReference>
<protein>
    <submittedName>
        <fullName evidence="2">Uncharacterized protein</fullName>
    </submittedName>
</protein>
<accession>A0ABR3ULL6</accession>
<keyword evidence="3" id="KW-1185">Reference proteome</keyword>
<feature type="region of interest" description="Disordered" evidence="1">
    <location>
        <begin position="443"/>
        <end position="474"/>
    </location>
</feature>
<reference evidence="2 3" key="1">
    <citation type="submission" date="2024-09" db="EMBL/GenBank/DDBJ databases">
        <title>T2T genomes of carrot and Alternaria dauci and their utility for understanding host-pathogen interaction during carrot leaf blight disease.</title>
        <authorList>
            <person name="Liu W."/>
            <person name="Xu S."/>
            <person name="Ou C."/>
            <person name="Liu X."/>
            <person name="Zhuang F."/>
            <person name="Deng X.W."/>
        </authorList>
    </citation>
    <scope>NUCLEOTIDE SEQUENCE [LARGE SCALE GENOMIC DNA]</scope>
    <source>
        <strain evidence="2 3">A2016</strain>
    </source>
</reference>
<proteinExistence type="predicted"/>
<sequence length="546" mass="60205">MAELKDNLGSYILEKALTADRDKADCFVLDVGRDKNGDVVSSLEHVVEQVDNYLIDVYDRLAPVTKLYVVGEWKPTVPKKGEQEWPNACDRIAMLVEHMPALTELTCVHLLAAPACWLMISSWISGLPFMAVIWEKLSTSLTKLTLDLGQPVRLEQDGTKEYRSYITPAEMRPLVQQTKLKELRLFGMHDSLQSVYWETVFRNTSEIGMRVLDLSMAAPPIVRQNHWHKAEDVRGLTVPKADSKEKEYKGVDGKGILHHFFGTGEYLDDFSMRKARIAAGLEEAKPLSLWCLKLDGFVVDYLPFEHELSRIALLTCGKNCIDSGLRTRIDFTDQNIDRWGMIVNNATSHCLIQWPNWTGVFDDRGDQRNHQGDVVSQATGLSTPVEEYSSICSPVPLTKESLHMKDLGEALDGTINDDGYFPAHPLSIPATVGKTSLSMASNVSTRGSSITTPVVPSTARSSPEMPAMPDAVDTSPIGESLISVASATTAVSSNSSYDKVSLLDDDEVTDDSTSAAENSFKHKIRRSWDWLSGSGAHSGAHSGAAS</sequence>
<dbReference type="Proteomes" id="UP001578633">
    <property type="component" value="Chromosome 4"/>
</dbReference>
<feature type="compositionally biased region" description="Polar residues" evidence="1">
    <location>
        <begin position="443"/>
        <end position="461"/>
    </location>
</feature>
<name>A0ABR3ULL6_9PLEO</name>